<keyword evidence="1" id="KW-0472">Membrane</keyword>
<dbReference type="KEGG" id="ccjz:ccrud_04190"/>
<evidence type="ECO:0000256" key="1">
    <source>
        <dbReference type="SAM" id="Phobius"/>
    </source>
</evidence>
<proteinExistence type="predicted"/>
<sequence>MQQKPLLWSADAISIIAILLFLSALAIANWVFHIEWAWALFVLFPMIMRAAVAQVEQVRR</sequence>
<dbReference type="EMBL" id="CP015622">
    <property type="protein sequence ID" value="ANE03492.1"/>
    <property type="molecule type" value="Genomic_DNA"/>
</dbReference>
<dbReference type="STRING" id="1652495.ccrud_04190"/>
<evidence type="ECO:0000313" key="3">
    <source>
        <dbReference type="Proteomes" id="UP000076929"/>
    </source>
</evidence>
<evidence type="ECO:0000313" key="2">
    <source>
        <dbReference type="EMBL" id="ANE03492.1"/>
    </source>
</evidence>
<keyword evidence="3" id="KW-1185">Reference proteome</keyword>
<protein>
    <submittedName>
        <fullName evidence="2">Uncharacterized protein</fullName>
    </submittedName>
</protein>
<reference evidence="2 3" key="1">
    <citation type="submission" date="2016-05" db="EMBL/GenBank/DDBJ databases">
        <title>Complete genome sequence of Corynebacterium crudilactis, a new Corynebacterium species isolated from raw cow's milk.</title>
        <authorList>
            <person name="Christian R."/>
            <person name="Zimmermann J."/>
            <person name="Lipski A."/>
            <person name="Kalinowski J."/>
        </authorList>
    </citation>
    <scope>NUCLEOTIDE SEQUENCE [LARGE SCALE GENOMIC DNA]</scope>
    <source>
        <strain evidence="2 3">JZ16</strain>
    </source>
</reference>
<name>A0A172QS42_9CORY</name>
<feature type="transmembrane region" description="Helical" evidence="1">
    <location>
        <begin position="12"/>
        <end position="32"/>
    </location>
</feature>
<accession>A0A172QS42</accession>
<feature type="transmembrane region" description="Helical" evidence="1">
    <location>
        <begin position="38"/>
        <end position="55"/>
    </location>
</feature>
<keyword evidence="1" id="KW-1133">Transmembrane helix</keyword>
<dbReference type="RefSeq" id="WP_066564995.1">
    <property type="nucleotide sequence ID" value="NZ_CP015622.1"/>
</dbReference>
<dbReference type="AlphaFoldDB" id="A0A172QS42"/>
<organism evidence="2 3">
    <name type="scientific">Corynebacterium crudilactis</name>
    <dbReference type="NCBI Taxonomy" id="1652495"/>
    <lineage>
        <taxon>Bacteria</taxon>
        <taxon>Bacillati</taxon>
        <taxon>Actinomycetota</taxon>
        <taxon>Actinomycetes</taxon>
        <taxon>Mycobacteriales</taxon>
        <taxon>Corynebacteriaceae</taxon>
        <taxon>Corynebacterium</taxon>
    </lineage>
</organism>
<dbReference type="Proteomes" id="UP000076929">
    <property type="component" value="Chromosome"/>
</dbReference>
<gene>
    <name evidence="2" type="ORF">ccrud_04190</name>
</gene>
<keyword evidence="1" id="KW-0812">Transmembrane</keyword>